<dbReference type="AlphaFoldDB" id="A0A1S1WUH2"/>
<name>A0A1S1WUH2_9NEIS</name>
<feature type="domain" description="PurM-like N-terminal" evidence="3">
    <location>
        <begin position="23"/>
        <end position="132"/>
    </location>
</feature>
<dbReference type="SUPFAM" id="SSF56042">
    <property type="entry name" value="PurM C-terminal domain-like"/>
    <property type="match status" value="1"/>
</dbReference>
<keyword evidence="2" id="KW-0479">Metal-binding</keyword>
<dbReference type="EC" id="2.7.4.16" evidence="2"/>
<dbReference type="InterPro" id="IPR036676">
    <property type="entry name" value="PurM-like_C_sf"/>
</dbReference>
<feature type="binding site" evidence="2">
    <location>
        <position position="256"/>
    </location>
    <ligand>
        <name>substrate</name>
    </ligand>
</feature>
<accession>A0A1S1WUH2</accession>
<organism evidence="5 7">
    <name type="scientific">Chromobacterium sphagni</name>
    <dbReference type="NCBI Taxonomy" id="1903179"/>
    <lineage>
        <taxon>Bacteria</taxon>
        <taxon>Pseudomonadati</taxon>
        <taxon>Pseudomonadota</taxon>
        <taxon>Betaproteobacteria</taxon>
        <taxon>Neisseriales</taxon>
        <taxon>Chromobacteriaceae</taxon>
        <taxon>Chromobacterium</taxon>
    </lineage>
</organism>
<dbReference type="UniPathway" id="UPA00060">
    <property type="reaction ID" value="UER00142"/>
</dbReference>
<dbReference type="PANTHER" id="PTHR30270">
    <property type="entry name" value="THIAMINE-MONOPHOSPHATE KINASE"/>
    <property type="match status" value="1"/>
</dbReference>
<dbReference type="Proteomes" id="UP000180280">
    <property type="component" value="Unassembled WGS sequence"/>
</dbReference>
<comment type="function">
    <text evidence="2">Catalyzes the ATP-dependent phosphorylation of thiamine-monophosphate (TMP) to form thiamine-pyrophosphate (TPP), the active form of vitamin B1.</text>
</comment>
<dbReference type="Pfam" id="PF00586">
    <property type="entry name" value="AIRS"/>
    <property type="match status" value="1"/>
</dbReference>
<feature type="binding site" evidence="2">
    <location>
        <position position="141"/>
    </location>
    <ligand>
        <name>ATP</name>
        <dbReference type="ChEBI" id="CHEBI:30616"/>
    </ligand>
</feature>
<feature type="binding site" evidence="2">
    <location>
        <position position="207"/>
    </location>
    <ligand>
        <name>Mg(2+)</name>
        <dbReference type="ChEBI" id="CHEBI:18420"/>
        <label>3</label>
    </ligand>
</feature>
<comment type="miscellaneous">
    <text evidence="2">Reaction mechanism of ThiL seems to utilize a direct, inline transfer of the gamma-phosphate of ATP to TMP rather than a phosphorylated enzyme intermediate.</text>
</comment>
<sequence>MKEFELIGRYFKRPAPSALLGVGDDAAIVRPTPGCDMHMSVDMLVEGRHFFADVAPRALGHKTLAVNLSDLAAMGARARWALLSIALPQADEAWVAEFAAGFHALAAEHGVELIGGDTTCGPLTLSVTVLGETPAGQALRRDAARVGDDVWVSGELGLGALAVRRRLGWLEVDDAALLQTAQRKLEYPEPRLALGSLLLPFAHAAADVSDGLMADLGHILAASGVAGEVWAGSLPSDPRLEALRPRYLDCLAAGGDDYELVFTAPADLRQQVEAAAAQCACRVSRIGRIVAGQGGRLLDAAGDTIPLKKEGYDHFG</sequence>
<dbReference type="InterPro" id="IPR016188">
    <property type="entry name" value="PurM-like_N"/>
</dbReference>
<comment type="caution">
    <text evidence="5">The sequence shown here is derived from an EMBL/GenBank/DDBJ whole genome shotgun (WGS) entry which is preliminary data.</text>
</comment>
<dbReference type="GO" id="GO:0009030">
    <property type="term" value="F:thiamine-phosphate kinase activity"/>
    <property type="evidence" value="ECO:0007669"/>
    <property type="project" value="UniProtKB-UniRule"/>
</dbReference>
<keyword evidence="2" id="KW-0808">Transferase</keyword>
<keyword evidence="1 2" id="KW-0784">Thiamine biosynthesis</keyword>
<dbReference type="CDD" id="cd02194">
    <property type="entry name" value="ThiL"/>
    <property type="match status" value="1"/>
</dbReference>
<dbReference type="HAMAP" id="MF_02128">
    <property type="entry name" value="TMP_kinase"/>
    <property type="match status" value="1"/>
</dbReference>
<comment type="pathway">
    <text evidence="2">Cofactor biosynthesis; thiamine diphosphate biosynthesis; thiamine diphosphate from thiamine phosphate: step 1/1.</text>
</comment>
<proteinExistence type="inferred from homology"/>
<dbReference type="Pfam" id="PF02769">
    <property type="entry name" value="AIRS_C"/>
    <property type="match status" value="1"/>
</dbReference>
<feature type="binding site" evidence="2">
    <location>
        <position position="70"/>
    </location>
    <ligand>
        <name>Mg(2+)</name>
        <dbReference type="ChEBI" id="CHEBI:18420"/>
        <label>4</label>
    </ligand>
</feature>
<dbReference type="GO" id="GO:0000287">
    <property type="term" value="F:magnesium ion binding"/>
    <property type="evidence" value="ECO:0007669"/>
    <property type="project" value="UniProtKB-UniRule"/>
</dbReference>
<keyword evidence="8" id="KW-1185">Reference proteome</keyword>
<dbReference type="InterPro" id="IPR036921">
    <property type="entry name" value="PurM-like_N_sf"/>
</dbReference>
<comment type="caution">
    <text evidence="2">Lacks conserved residue(s) required for the propagation of feature annotation.</text>
</comment>
<dbReference type="EMBL" id="MKCS01000003">
    <property type="protein sequence ID" value="OHX10843.1"/>
    <property type="molecule type" value="Genomic_DNA"/>
</dbReference>
<feature type="binding site" evidence="2">
    <location>
        <position position="70"/>
    </location>
    <ligand>
        <name>Mg(2+)</name>
        <dbReference type="ChEBI" id="CHEBI:18420"/>
        <label>3</label>
    </ligand>
</feature>
<keyword evidence="2" id="KW-0547">Nucleotide-binding</keyword>
<dbReference type="EMBL" id="MKCT01000033">
    <property type="protein sequence ID" value="OHX19529.1"/>
    <property type="molecule type" value="Genomic_DNA"/>
</dbReference>
<feature type="binding site" evidence="2">
    <location>
        <begin position="116"/>
        <end position="117"/>
    </location>
    <ligand>
        <name>ATP</name>
        <dbReference type="ChEBI" id="CHEBI:30616"/>
    </ligand>
</feature>
<evidence type="ECO:0000313" key="6">
    <source>
        <dbReference type="EMBL" id="OHX19529.1"/>
    </source>
</evidence>
<dbReference type="Proteomes" id="UP000180088">
    <property type="component" value="Unassembled WGS sequence"/>
</dbReference>
<evidence type="ECO:0000313" key="7">
    <source>
        <dbReference type="Proteomes" id="UP000180088"/>
    </source>
</evidence>
<evidence type="ECO:0000256" key="2">
    <source>
        <dbReference type="HAMAP-Rule" id="MF_02128"/>
    </source>
</evidence>
<protein>
    <recommendedName>
        <fullName evidence="2">Thiamine-monophosphate kinase</fullName>
        <shortName evidence="2">TMP kinase</shortName>
        <shortName evidence="2">Thiamine-phosphate kinase</shortName>
        <ecNumber evidence="2">2.7.4.16</ecNumber>
    </recommendedName>
</protein>
<dbReference type="PIRSF" id="PIRSF005303">
    <property type="entry name" value="Thiam_monoph_kin"/>
    <property type="match status" value="1"/>
</dbReference>
<evidence type="ECO:0000259" key="3">
    <source>
        <dbReference type="Pfam" id="PF00586"/>
    </source>
</evidence>
<comment type="similarity">
    <text evidence="2">Belongs to the thiamine-monophosphate kinase family.</text>
</comment>
<evidence type="ECO:0000313" key="8">
    <source>
        <dbReference type="Proteomes" id="UP000180280"/>
    </source>
</evidence>
<dbReference type="RefSeq" id="WP_071113484.1">
    <property type="nucleotide sequence ID" value="NZ_MKCS01000003.1"/>
</dbReference>
<feature type="binding site" evidence="2">
    <location>
        <position position="25"/>
    </location>
    <ligand>
        <name>Mg(2+)</name>
        <dbReference type="ChEBI" id="CHEBI:18420"/>
        <label>4</label>
    </ligand>
</feature>
<reference evidence="7 8" key="1">
    <citation type="submission" date="2016-09" db="EMBL/GenBank/DDBJ databases">
        <title>Chromobacterium muskegensis sp. nov., an insecticidal bacterium isolated from Sphagnum bogs.</title>
        <authorList>
            <person name="Sparks M.E."/>
            <person name="Blackburn M.B."/>
            <person name="Gundersen-Rindal D.E."/>
            <person name="Mitchell A."/>
            <person name="Farrar R."/>
            <person name="Kuhar D."/>
        </authorList>
    </citation>
    <scope>NUCLEOTIDE SEQUENCE [LARGE SCALE GENOMIC DNA]</scope>
    <source>
        <strain evidence="6 8">14B-1</strain>
        <strain evidence="5 7">37-2</strain>
    </source>
</reference>
<comment type="catalytic activity">
    <reaction evidence="2">
        <text>thiamine phosphate + ATP = thiamine diphosphate + ADP</text>
        <dbReference type="Rhea" id="RHEA:15913"/>
        <dbReference type="ChEBI" id="CHEBI:30616"/>
        <dbReference type="ChEBI" id="CHEBI:37575"/>
        <dbReference type="ChEBI" id="CHEBI:58937"/>
        <dbReference type="ChEBI" id="CHEBI:456216"/>
        <dbReference type="EC" id="2.7.4.16"/>
    </reaction>
</comment>
<dbReference type="PANTHER" id="PTHR30270:SF0">
    <property type="entry name" value="THIAMINE-MONOPHOSPHATE KINASE"/>
    <property type="match status" value="1"/>
</dbReference>
<dbReference type="GO" id="GO:0009229">
    <property type="term" value="P:thiamine diphosphate biosynthetic process"/>
    <property type="evidence" value="ECO:0007669"/>
    <property type="project" value="UniProtKB-UniRule"/>
</dbReference>
<feature type="binding site" evidence="2">
    <location>
        <position position="42"/>
    </location>
    <ligand>
        <name>Mg(2+)</name>
        <dbReference type="ChEBI" id="CHEBI:18420"/>
        <label>2</label>
    </ligand>
</feature>
<evidence type="ECO:0000259" key="4">
    <source>
        <dbReference type="Pfam" id="PF02769"/>
    </source>
</evidence>
<feature type="binding site" evidence="2">
    <location>
        <position position="25"/>
    </location>
    <ligand>
        <name>Mg(2+)</name>
        <dbReference type="ChEBI" id="CHEBI:18420"/>
        <label>3</label>
    </ligand>
</feature>
<dbReference type="NCBIfam" id="TIGR01379">
    <property type="entry name" value="thiL"/>
    <property type="match status" value="1"/>
</dbReference>
<feature type="binding site" evidence="2">
    <location>
        <position position="70"/>
    </location>
    <ligand>
        <name>Mg(2+)</name>
        <dbReference type="ChEBI" id="CHEBI:18420"/>
        <label>2</label>
    </ligand>
</feature>
<feature type="binding site" evidence="2">
    <location>
        <position position="40"/>
    </location>
    <ligand>
        <name>Mg(2+)</name>
        <dbReference type="ChEBI" id="CHEBI:18420"/>
        <label>4</label>
    </ligand>
</feature>
<dbReference type="SUPFAM" id="SSF55326">
    <property type="entry name" value="PurM N-terminal domain-like"/>
    <property type="match status" value="1"/>
</dbReference>
<feature type="binding site" evidence="2">
    <location>
        <position position="210"/>
    </location>
    <ligand>
        <name>Mg(2+)</name>
        <dbReference type="ChEBI" id="CHEBI:18420"/>
        <label>5</label>
    </ligand>
</feature>
<feature type="domain" description="PurM-like C-terminal" evidence="4">
    <location>
        <begin position="145"/>
        <end position="297"/>
    </location>
</feature>
<evidence type="ECO:0000256" key="1">
    <source>
        <dbReference type="ARBA" id="ARBA00022977"/>
    </source>
</evidence>
<dbReference type="OrthoDB" id="9802811at2"/>
<dbReference type="Gene3D" id="3.90.650.10">
    <property type="entry name" value="PurM-like C-terminal domain"/>
    <property type="match status" value="1"/>
</dbReference>
<dbReference type="STRING" id="1903179.BI347_20280"/>
<dbReference type="Gene3D" id="3.30.1330.10">
    <property type="entry name" value="PurM-like, N-terminal domain"/>
    <property type="match status" value="1"/>
</dbReference>
<feature type="binding site" evidence="2">
    <location>
        <position position="312"/>
    </location>
    <ligand>
        <name>substrate</name>
    </ligand>
</feature>
<feature type="binding site" evidence="2">
    <location>
        <position position="42"/>
    </location>
    <ligand>
        <name>Mg(2+)</name>
        <dbReference type="ChEBI" id="CHEBI:18420"/>
        <label>1</label>
    </ligand>
</feature>
<keyword evidence="2" id="KW-0460">Magnesium</keyword>
<dbReference type="GO" id="GO:0005524">
    <property type="term" value="F:ATP binding"/>
    <property type="evidence" value="ECO:0007669"/>
    <property type="project" value="UniProtKB-UniRule"/>
</dbReference>
<feature type="binding site" evidence="2">
    <location>
        <position position="49"/>
    </location>
    <ligand>
        <name>substrate</name>
    </ligand>
</feature>
<dbReference type="InterPro" id="IPR010918">
    <property type="entry name" value="PurM-like_C_dom"/>
</dbReference>
<keyword evidence="2" id="KW-0067">ATP-binding</keyword>
<feature type="binding site" evidence="2">
    <location>
        <position position="209"/>
    </location>
    <ligand>
        <name>ATP</name>
        <dbReference type="ChEBI" id="CHEBI:30616"/>
    </ligand>
</feature>
<keyword evidence="2 5" id="KW-0418">Kinase</keyword>
<dbReference type="GO" id="GO:0009228">
    <property type="term" value="P:thiamine biosynthetic process"/>
    <property type="evidence" value="ECO:0007669"/>
    <property type="project" value="UniProtKB-KW"/>
</dbReference>
<dbReference type="InterPro" id="IPR006283">
    <property type="entry name" value="ThiL-like"/>
</dbReference>
<feature type="binding site" evidence="2">
    <location>
        <position position="117"/>
    </location>
    <ligand>
        <name>Mg(2+)</name>
        <dbReference type="ChEBI" id="CHEBI:18420"/>
        <label>1</label>
    </ligand>
</feature>
<gene>
    <name evidence="2" type="primary">thiL</name>
    <name evidence="6" type="ORF">BI344_17915</name>
    <name evidence="5" type="ORF">BI347_20280</name>
</gene>
<evidence type="ECO:0000313" key="5">
    <source>
        <dbReference type="EMBL" id="OHX10843.1"/>
    </source>
</evidence>